<feature type="compositionally biased region" description="Low complexity" evidence="2">
    <location>
        <begin position="478"/>
        <end position="551"/>
    </location>
</feature>
<dbReference type="InterPro" id="IPR050164">
    <property type="entry name" value="Peptidase_C19"/>
</dbReference>
<evidence type="ECO:0000313" key="5">
    <source>
        <dbReference type="EMBL" id="KAK3243588.1"/>
    </source>
</evidence>
<feature type="domain" description="USP" evidence="4">
    <location>
        <begin position="112"/>
        <end position="421"/>
    </location>
</feature>
<dbReference type="Gene3D" id="3.90.70.10">
    <property type="entry name" value="Cysteine proteinases"/>
    <property type="match status" value="1"/>
</dbReference>
<accession>A0AAE0BWQ4</accession>
<dbReference type="SUPFAM" id="SSF54001">
    <property type="entry name" value="Cysteine proteinases"/>
    <property type="match status" value="1"/>
</dbReference>
<evidence type="ECO:0000259" key="4">
    <source>
        <dbReference type="PROSITE" id="PS50235"/>
    </source>
</evidence>
<dbReference type="FunFam" id="3.90.70.10:FF:000119">
    <property type="entry name" value="Ubiquitin specific peptidase 36"/>
    <property type="match status" value="1"/>
</dbReference>
<dbReference type="AlphaFoldDB" id="A0AAE0BWQ4"/>
<keyword evidence="3" id="KW-1133">Transmembrane helix</keyword>
<dbReference type="EMBL" id="LGRX02032757">
    <property type="protein sequence ID" value="KAK3243588.1"/>
    <property type="molecule type" value="Genomic_DNA"/>
</dbReference>
<evidence type="ECO:0000256" key="3">
    <source>
        <dbReference type="SAM" id="Phobius"/>
    </source>
</evidence>
<dbReference type="InterPro" id="IPR028889">
    <property type="entry name" value="USP"/>
</dbReference>
<feature type="region of interest" description="Disordered" evidence="2">
    <location>
        <begin position="435"/>
        <end position="559"/>
    </location>
</feature>
<name>A0AAE0BWQ4_9CHLO</name>
<evidence type="ECO:0000256" key="1">
    <source>
        <dbReference type="ARBA" id="ARBA00009085"/>
    </source>
</evidence>
<dbReference type="GO" id="GO:0016579">
    <property type="term" value="P:protein deubiquitination"/>
    <property type="evidence" value="ECO:0007669"/>
    <property type="project" value="InterPro"/>
</dbReference>
<dbReference type="InterPro" id="IPR038765">
    <property type="entry name" value="Papain-like_cys_pep_sf"/>
</dbReference>
<feature type="compositionally biased region" description="Low complexity" evidence="2">
    <location>
        <begin position="454"/>
        <end position="468"/>
    </location>
</feature>
<evidence type="ECO:0000313" key="6">
    <source>
        <dbReference type="Proteomes" id="UP001190700"/>
    </source>
</evidence>
<keyword evidence="3" id="KW-0472">Membrane</keyword>
<feature type="transmembrane region" description="Helical" evidence="3">
    <location>
        <begin position="6"/>
        <end position="29"/>
    </location>
</feature>
<keyword evidence="3" id="KW-0812">Transmembrane</keyword>
<comment type="similarity">
    <text evidence="1">Belongs to the peptidase C19 family.</text>
</comment>
<dbReference type="Proteomes" id="UP001190700">
    <property type="component" value="Unassembled WGS sequence"/>
</dbReference>
<dbReference type="GO" id="GO:0004843">
    <property type="term" value="F:cysteine-type deubiquitinase activity"/>
    <property type="evidence" value="ECO:0007669"/>
    <property type="project" value="InterPro"/>
</dbReference>
<dbReference type="Pfam" id="PF00443">
    <property type="entry name" value="UCH"/>
    <property type="match status" value="1"/>
</dbReference>
<protein>
    <recommendedName>
        <fullName evidence="4">USP domain-containing protein</fullName>
    </recommendedName>
</protein>
<dbReference type="PROSITE" id="PS50235">
    <property type="entry name" value="USP_3"/>
    <property type="match status" value="1"/>
</dbReference>
<dbReference type="PANTHER" id="PTHR24006:SF677">
    <property type="entry name" value="UBIQUITIN CARBOXYL-TERMINAL HYDROLASE 19"/>
    <property type="match status" value="1"/>
</dbReference>
<dbReference type="GO" id="GO:0005829">
    <property type="term" value="C:cytosol"/>
    <property type="evidence" value="ECO:0007669"/>
    <property type="project" value="TreeGrafter"/>
</dbReference>
<evidence type="ECO:0000256" key="2">
    <source>
        <dbReference type="SAM" id="MobiDB-lite"/>
    </source>
</evidence>
<keyword evidence="6" id="KW-1185">Reference proteome</keyword>
<reference evidence="5 6" key="1">
    <citation type="journal article" date="2015" name="Genome Biol. Evol.">
        <title>Comparative Genomics of a Bacterivorous Green Alga Reveals Evolutionary Causalities and Consequences of Phago-Mixotrophic Mode of Nutrition.</title>
        <authorList>
            <person name="Burns J.A."/>
            <person name="Paasch A."/>
            <person name="Narechania A."/>
            <person name="Kim E."/>
        </authorList>
    </citation>
    <scope>NUCLEOTIDE SEQUENCE [LARGE SCALE GENOMIC DNA]</scope>
    <source>
        <strain evidence="5 6">PLY_AMNH</strain>
    </source>
</reference>
<comment type="caution">
    <text evidence="5">The sequence shown here is derived from an EMBL/GenBank/DDBJ whole genome shotgun (WGS) entry which is preliminary data.</text>
</comment>
<dbReference type="PROSITE" id="PS00972">
    <property type="entry name" value="USP_1"/>
    <property type="match status" value="1"/>
</dbReference>
<dbReference type="PANTHER" id="PTHR24006">
    <property type="entry name" value="UBIQUITIN CARBOXYL-TERMINAL HYDROLASE"/>
    <property type="match status" value="1"/>
</dbReference>
<proteinExistence type="inferred from homology"/>
<dbReference type="GO" id="GO:0005634">
    <property type="term" value="C:nucleus"/>
    <property type="evidence" value="ECO:0007669"/>
    <property type="project" value="TreeGrafter"/>
</dbReference>
<gene>
    <name evidence="5" type="ORF">CYMTET_46770</name>
</gene>
<dbReference type="InterPro" id="IPR001394">
    <property type="entry name" value="Peptidase_C19_UCH"/>
</dbReference>
<organism evidence="5 6">
    <name type="scientific">Cymbomonas tetramitiformis</name>
    <dbReference type="NCBI Taxonomy" id="36881"/>
    <lineage>
        <taxon>Eukaryota</taxon>
        <taxon>Viridiplantae</taxon>
        <taxon>Chlorophyta</taxon>
        <taxon>Pyramimonadophyceae</taxon>
        <taxon>Pyramimonadales</taxon>
        <taxon>Pyramimonadaceae</taxon>
        <taxon>Cymbomonas</taxon>
    </lineage>
</organism>
<dbReference type="InterPro" id="IPR018200">
    <property type="entry name" value="USP_CS"/>
</dbReference>
<sequence>MPSDIVSVGLVAITATIALRWFAQLLVYLMASAAGPISSTIKYVLGFKPKAKLRTDGCVGRLDVSPACTPTVESTQEGLCENETLLRPKQVLYSYEKFLYLHKFEGFRKRPVGLSNCGNSCFAASVLQCLVHTRALTAYCINGEHKSPCGASSWCFLCEFQHHVRTIATIRGEISPINIVSRIRKIGKQFTFGRQEDAHDFVLEALNSLHAIELQQYGGEKNFDQRTQETTFIHHTFGGYTRNQVRCTVCHHASSTFESTLDLCLHITNPRTTSIESALEDYTESEYLDGSNKYKCSNCKQYVRAQRALRIHVAPNTLILTLKRYQLGRFGKINKKVTFPQRMCLDPYMSTDSEDTAEAIYDLYGVVVHLDTMSIATMGHYVAYVRLASGTWALCDDGHITEVTAATVLSQKAYMLFYRRCAPRPAPLPCSVSTLKPADSASDAEAPKSTKGDAGSVAPPAPAATVPSPHLPRSHPEPSAAAAAAIPSTSASAAVTPRTSAAPAVTPSTSAAPAVTPSTSAAPAVTPSTSASAAVTPSTSASAAVTPSTTSHVMRRRTL</sequence>